<keyword evidence="10" id="KW-0812">Transmembrane</keyword>
<dbReference type="GO" id="GO:0016705">
    <property type="term" value="F:oxidoreductase activity, acting on paired donors, with incorporation or reduction of molecular oxygen"/>
    <property type="evidence" value="ECO:0007669"/>
    <property type="project" value="InterPro"/>
</dbReference>
<comment type="similarity">
    <text evidence="2 9">Belongs to the cytochrome P450 family.</text>
</comment>
<evidence type="ECO:0000256" key="4">
    <source>
        <dbReference type="ARBA" id="ARBA00022723"/>
    </source>
</evidence>
<keyword evidence="10" id="KW-1133">Transmembrane helix</keyword>
<comment type="caution">
    <text evidence="11">The sequence shown here is derived from an EMBL/GenBank/DDBJ whole genome shotgun (WGS) entry which is preliminary data.</text>
</comment>
<keyword evidence="7 9" id="KW-0503">Monooxygenase</keyword>
<keyword evidence="12" id="KW-1185">Reference proteome</keyword>
<proteinExistence type="inferred from homology"/>
<dbReference type="FunFam" id="1.10.630.10:FF:000050">
    <property type="entry name" value="Cytochrome P450 monooxygenase"/>
    <property type="match status" value="1"/>
</dbReference>
<dbReference type="InterPro" id="IPR017972">
    <property type="entry name" value="Cyt_P450_CS"/>
</dbReference>
<dbReference type="Proteomes" id="UP000283841">
    <property type="component" value="Unassembled WGS sequence"/>
</dbReference>
<gene>
    <name evidence="11" type="ORF">C8Q69DRAFT_330855</name>
</gene>
<dbReference type="PRINTS" id="PR00385">
    <property type="entry name" value="P450"/>
</dbReference>
<keyword evidence="10" id="KW-0472">Membrane</keyword>
<keyword evidence="6 8" id="KW-0408">Iron</keyword>
<reference evidence="11 12" key="1">
    <citation type="journal article" date="2018" name="Front. Microbiol.">
        <title>Genomic and genetic insights into a cosmopolitan fungus, Paecilomyces variotii (Eurotiales).</title>
        <authorList>
            <person name="Urquhart A.S."/>
            <person name="Mondo S.J."/>
            <person name="Makela M.R."/>
            <person name="Hane J.K."/>
            <person name="Wiebenga A."/>
            <person name="He G."/>
            <person name="Mihaltcheva S."/>
            <person name="Pangilinan J."/>
            <person name="Lipzen A."/>
            <person name="Barry K."/>
            <person name="de Vries R.P."/>
            <person name="Grigoriev I.V."/>
            <person name="Idnurm A."/>
        </authorList>
    </citation>
    <scope>NUCLEOTIDE SEQUENCE [LARGE SCALE GENOMIC DNA]</scope>
    <source>
        <strain evidence="11 12">CBS 101075</strain>
    </source>
</reference>
<sequence>MAFTAALQTVSPLYSLGLFSGAFVLYWIVWIIYARTLHPLSKVPGPWLATVSRTWYMLQIIRGDMEKTQRRLHEKYGPLIRIGPNEVACASPDAIKKIYRIKDALNKTDFYPVWSNNTFSKYPDNFTGILDKLHGERRRIVNHVYSLSNVLQSERYIDRCSEVLMQKMKEHTNKNEPFDLGTWVQWYAFDVIGELYFGRMFGFMEKSHDHEGWINALELLTPFLCVTGVGPTYLRPLILGSAIAVPGSLKALKAIDTVAHAARECVSKRFGEGAVQTEKRTDLLQQLYDIYQEKGEKVDFKMGEITQEAWVGLFAGSDTTAIAFRAVFYYLMKTPSAYNKVVAEIDEATEKGELTFPCKYSDAIKLPYLCACIKEAFRIHPSVGLTMARLAPAEGMELCGTYIPSGYRVGMNGAVVQFDKSIFGEDADQYRPDRWLEGDATNMEKHMLHFGYGTRTCIGKNISLAELHKLVPQVLRHFKIEMWDQNKEWETCNTWFVKQTGVEVRLTPRKEAVLA</sequence>
<dbReference type="Gene3D" id="1.10.630.10">
    <property type="entry name" value="Cytochrome P450"/>
    <property type="match status" value="1"/>
</dbReference>
<dbReference type="GO" id="GO:0020037">
    <property type="term" value="F:heme binding"/>
    <property type="evidence" value="ECO:0007669"/>
    <property type="project" value="InterPro"/>
</dbReference>
<dbReference type="Pfam" id="PF00067">
    <property type="entry name" value="p450"/>
    <property type="match status" value="1"/>
</dbReference>
<organism evidence="11 12">
    <name type="scientific">Byssochlamys spectabilis</name>
    <name type="common">Paecilomyces variotii</name>
    <dbReference type="NCBI Taxonomy" id="264951"/>
    <lineage>
        <taxon>Eukaryota</taxon>
        <taxon>Fungi</taxon>
        <taxon>Dikarya</taxon>
        <taxon>Ascomycota</taxon>
        <taxon>Pezizomycotina</taxon>
        <taxon>Eurotiomycetes</taxon>
        <taxon>Eurotiomycetidae</taxon>
        <taxon>Eurotiales</taxon>
        <taxon>Thermoascaceae</taxon>
        <taxon>Paecilomyces</taxon>
    </lineage>
</organism>
<protein>
    <submittedName>
        <fullName evidence="11">Cytochrome P450 oxidoreductase</fullName>
    </submittedName>
</protein>
<dbReference type="PANTHER" id="PTHR24305:SF229">
    <property type="entry name" value="P450, PUTATIVE (EUROFUNG)-RELATED"/>
    <property type="match status" value="1"/>
</dbReference>
<feature type="binding site" description="axial binding residue" evidence="8">
    <location>
        <position position="457"/>
    </location>
    <ligand>
        <name>heme</name>
        <dbReference type="ChEBI" id="CHEBI:30413"/>
    </ligand>
    <ligandPart>
        <name>Fe</name>
        <dbReference type="ChEBI" id="CHEBI:18248"/>
    </ligandPart>
</feature>
<evidence type="ECO:0000256" key="2">
    <source>
        <dbReference type="ARBA" id="ARBA00010617"/>
    </source>
</evidence>
<dbReference type="GeneID" id="39596752"/>
<evidence type="ECO:0000313" key="11">
    <source>
        <dbReference type="EMBL" id="RWQ93660.1"/>
    </source>
</evidence>
<dbReference type="STRING" id="264951.A0A443HPD8"/>
<dbReference type="SUPFAM" id="SSF48264">
    <property type="entry name" value="Cytochrome P450"/>
    <property type="match status" value="1"/>
</dbReference>
<dbReference type="InterPro" id="IPR050121">
    <property type="entry name" value="Cytochrome_P450_monoxygenase"/>
</dbReference>
<dbReference type="CDD" id="cd11060">
    <property type="entry name" value="CYP57A1-like"/>
    <property type="match status" value="1"/>
</dbReference>
<evidence type="ECO:0000256" key="9">
    <source>
        <dbReference type="RuleBase" id="RU000461"/>
    </source>
</evidence>
<comment type="cofactor">
    <cofactor evidence="1 8">
        <name>heme</name>
        <dbReference type="ChEBI" id="CHEBI:30413"/>
    </cofactor>
</comment>
<evidence type="ECO:0000256" key="5">
    <source>
        <dbReference type="ARBA" id="ARBA00023002"/>
    </source>
</evidence>
<name>A0A443HPD8_BYSSP</name>
<keyword evidence="4 8" id="KW-0479">Metal-binding</keyword>
<dbReference type="InterPro" id="IPR036396">
    <property type="entry name" value="Cyt_P450_sf"/>
</dbReference>
<evidence type="ECO:0000256" key="6">
    <source>
        <dbReference type="ARBA" id="ARBA00023004"/>
    </source>
</evidence>
<feature type="transmembrane region" description="Helical" evidence="10">
    <location>
        <begin position="12"/>
        <end position="33"/>
    </location>
</feature>
<evidence type="ECO:0000256" key="7">
    <source>
        <dbReference type="ARBA" id="ARBA00023033"/>
    </source>
</evidence>
<dbReference type="RefSeq" id="XP_028483305.1">
    <property type="nucleotide sequence ID" value="XM_028627475.1"/>
</dbReference>
<dbReference type="VEuPathDB" id="FungiDB:C8Q69DRAFT_330855"/>
<keyword evidence="5 9" id="KW-0560">Oxidoreductase</keyword>
<evidence type="ECO:0000313" key="12">
    <source>
        <dbReference type="Proteomes" id="UP000283841"/>
    </source>
</evidence>
<dbReference type="PRINTS" id="PR00463">
    <property type="entry name" value="EP450I"/>
</dbReference>
<accession>A0A443HPD8</accession>
<dbReference type="PROSITE" id="PS00086">
    <property type="entry name" value="CYTOCHROME_P450"/>
    <property type="match status" value="1"/>
</dbReference>
<evidence type="ECO:0000256" key="10">
    <source>
        <dbReference type="SAM" id="Phobius"/>
    </source>
</evidence>
<dbReference type="InterPro" id="IPR001128">
    <property type="entry name" value="Cyt_P450"/>
</dbReference>
<keyword evidence="3 8" id="KW-0349">Heme</keyword>
<dbReference type="InterPro" id="IPR002401">
    <property type="entry name" value="Cyt_P450_E_grp-I"/>
</dbReference>
<dbReference type="GO" id="GO:0004497">
    <property type="term" value="F:monooxygenase activity"/>
    <property type="evidence" value="ECO:0007669"/>
    <property type="project" value="UniProtKB-KW"/>
</dbReference>
<dbReference type="EMBL" id="RCNU01000009">
    <property type="protein sequence ID" value="RWQ93660.1"/>
    <property type="molecule type" value="Genomic_DNA"/>
</dbReference>
<evidence type="ECO:0000256" key="1">
    <source>
        <dbReference type="ARBA" id="ARBA00001971"/>
    </source>
</evidence>
<evidence type="ECO:0000256" key="3">
    <source>
        <dbReference type="ARBA" id="ARBA00022617"/>
    </source>
</evidence>
<dbReference type="PANTHER" id="PTHR24305">
    <property type="entry name" value="CYTOCHROME P450"/>
    <property type="match status" value="1"/>
</dbReference>
<evidence type="ECO:0000256" key="8">
    <source>
        <dbReference type="PIRSR" id="PIRSR602401-1"/>
    </source>
</evidence>
<dbReference type="GO" id="GO:0005506">
    <property type="term" value="F:iron ion binding"/>
    <property type="evidence" value="ECO:0007669"/>
    <property type="project" value="InterPro"/>
</dbReference>
<dbReference type="AlphaFoldDB" id="A0A443HPD8"/>